<dbReference type="PANTHER" id="PTHR37481">
    <property type="entry name" value="LIPOPOLYSACCHARIDE EXPORT SYSTEM PROTEIN LPTC"/>
    <property type="match status" value="1"/>
</dbReference>
<keyword evidence="8" id="KW-1185">Reference proteome</keyword>
<dbReference type="InterPro" id="IPR052363">
    <property type="entry name" value="LPS_export_LptC"/>
</dbReference>
<organism evidence="7 8">
    <name type="scientific">Aliikangiella maris</name>
    <dbReference type="NCBI Taxonomy" id="3162458"/>
    <lineage>
        <taxon>Bacteria</taxon>
        <taxon>Pseudomonadati</taxon>
        <taxon>Pseudomonadota</taxon>
        <taxon>Gammaproteobacteria</taxon>
        <taxon>Oceanospirillales</taxon>
        <taxon>Pleioneaceae</taxon>
        <taxon>Aliikangiella</taxon>
    </lineage>
</organism>
<dbReference type="Pfam" id="PF06835">
    <property type="entry name" value="LptC"/>
    <property type="match status" value="1"/>
</dbReference>
<dbReference type="InterPro" id="IPR026265">
    <property type="entry name" value="LptC"/>
</dbReference>
<keyword evidence="4 6" id="KW-1133">Transmembrane helix</keyword>
<evidence type="ECO:0000313" key="7">
    <source>
        <dbReference type="EMBL" id="MET1255794.1"/>
    </source>
</evidence>
<feature type="transmembrane region" description="Helical" evidence="6">
    <location>
        <begin position="7"/>
        <end position="24"/>
    </location>
</feature>
<protein>
    <submittedName>
        <fullName evidence="7">LPS export ABC transporter periplasmic protein LptC</fullName>
    </submittedName>
</protein>
<sequence>MRRKTKIIIGSPIVIAVLALIYWQNNTPSTMNQSTIATPQSDYYFKNIKIRQFNSEGNLENQLNAQLMEHFASKNLSIMETANIIFYPQEKTNNAQQLTQNTWQVSAAKGEFDHLRNQLTLDKKIIMREIVQTQPPQKSQPEISIDTSHLNVDLNRQIAENQVAVTIKNEHSLTSAIGMQIDFKRSQLKLKSQVSGEIYTND</sequence>
<evidence type="ECO:0000256" key="6">
    <source>
        <dbReference type="SAM" id="Phobius"/>
    </source>
</evidence>
<dbReference type="Proteomes" id="UP001548189">
    <property type="component" value="Unassembled WGS sequence"/>
</dbReference>
<dbReference type="InterPro" id="IPR010664">
    <property type="entry name" value="LipoPS_assembly_LptC-rel"/>
</dbReference>
<dbReference type="PANTHER" id="PTHR37481:SF1">
    <property type="entry name" value="LIPOPOLYSACCHARIDE EXPORT SYSTEM PROTEIN LPTC"/>
    <property type="match status" value="1"/>
</dbReference>
<keyword evidence="2" id="KW-0997">Cell inner membrane</keyword>
<keyword evidence="5 6" id="KW-0472">Membrane</keyword>
<reference evidence="7 8" key="1">
    <citation type="submission" date="2024-06" db="EMBL/GenBank/DDBJ databases">
        <authorList>
            <person name="Li F."/>
        </authorList>
    </citation>
    <scope>NUCLEOTIDE SEQUENCE [LARGE SCALE GENOMIC DNA]</scope>
    <source>
        <strain evidence="7 8">GXAS 311</strain>
    </source>
</reference>
<evidence type="ECO:0000256" key="3">
    <source>
        <dbReference type="ARBA" id="ARBA00022692"/>
    </source>
</evidence>
<evidence type="ECO:0000256" key="4">
    <source>
        <dbReference type="ARBA" id="ARBA00022989"/>
    </source>
</evidence>
<proteinExistence type="predicted"/>
<name>A0ABV2BV16_9GAMM</name>
<dbReference type="Gene3D" id="2.60.450.10">
    <property type="entry name" value="Lipopolysaccharide (LPS) transport protein A like domain"/>
    <property type="match status" value="1"/>
</dbReference>
<dbReference type="NCBIfam" id="TIGR04409">
    <property type="entry name" value="LptC_YrbK"/>
    <property type="match status" value="1"/>
</dbReference>
<comment type="caution">
    <text evidence="7">The sequence shown here is derived from an EMBL/GenBank/DDBJ whole genome shotgun (WGS) entry which is preliminary data.</text>
</comment>
<evidence type="ECO:0000313" key="8">
    <source>
        <dbReference type="Proteomes" id="UP001548189"/>
    </source>
</evidence>
<dbReference type="EMBL" id="JBEVCJ010000013">
    <property type="protein sequence ID" value="MET1255794.1"/>
    <property type="molecule type" value="Genomic_DNA"/>
</dbReference>
<dbReference type="RefSeq" id="WP_353896379.1">
    <property type="nucleotide sequence ID" value="NZ_JBEVCJ010000013.1"/>
</dbReference>
<gene>
    <name evidence="7" type="primary">lptC</name>
    <name evidence="7" type="ORF">ABVT43_11710</name>
</gene>
<keyword evidence="3 6" id="KW-0812">Transmembrane</keyword>
<evidence type="ECO:0000256" key="1">
    <source>
        <dbReference type="ARBA" id="ARBA00022475"/>
    </source>
</evidence>
<keyword evidence="1" id="KW-1003">Cell membrane</keyword>
<evidence type="ECO:0000256" key="2">
    <source>
        <dbReference type="ARBA" id="ARBA00022519"/>
    </source>
</evidence>
<evidence type="ECO:0000256" key="5">
    <source>
        <dbReference type="ARBA" id="ARBA00023136"/>
    </source>
</evidence>
<accession>A0ABV2BV16</accession>